<organism evidence="1 2">
    <name type="scientific">Peronospora effusa</name>
    <dbReference type="NCBI Taxonomy" id="542832"/>
    <lineage>
        <taxon>Eukaryota</taxon>
        <taxon>Sar</taxon>
        <taxon>Stramenopiles</taxon>
        <taxon>Oomycota</taxon>
        <taxon>Peronosporomycetes</taxon>
        <taxon>Peronosporales</taxon>
        <taxon>Peronosporaceae</taxon>
        <taxon>Peronospora</taxon>
    </lineage>
</organism>
<comment type="caution">
    <text evidence="1">The sequence shown here is derived from an EMBL/GenBank/DDBJ whole genome shotgun (WGS) entry which is preliminary data.</text>
</comment>
<evidence type="ECO:0000313" key="2">
    <source>
        <dbReference type="Proteomes" id="UP000282087"/>
    </source>
</evidence>
<dbReference type="Proteomes" id="UP000282087">
    <property type="component" value="Unassembled WGS sequence"/>
</dbReference>
<dbReference type="VEuPathDB" id="FungiDB:DD237_004088"/>
<dbReference type="AlphaFoldDB" id="A0A3M6VQZ7"/>
<proteinExistence type="predicted"/>
<evidence type="ECO:0000313" key="1">
    <source>
        <dbReference type="EMBL" id="RMX69144.1"/>
    </source>
</evidence>
<reference evidence="1 2" key="1">
    <citation type="submission" date="2018-06" db="EMBL/GenBank/DDBJ databases">
        <title>Comparative genomics of downy mildews reveals potential adaptations to biotrophy.</title>
        <authorList>
            <person name="Fletcher K."/>
            <person name="Klosterman S.J."/>
            <person name="Derevnina L."/>
            <person name="Martin F."/>
            <person name="Koike S."/>
            <person name="Reyes Chin-Wo S."/>
            <person name="Mou B."/>
            <person name="Michelmore R."/>
        </authorList>
    </citation>
    <scope>NUCLEOTIDE SEQUENCE [LARGE SCALE GENOMIC DNA]</scope>
    <source>
        <strain evidence="1 2">R14</strain>
    </source>
</reference>
<protein>
    <submittedName>
        <fullName evidence="1">Uncharacterized protein</fullName>
    </submittedName>
</protein>
<name>A0A3M6VQZ7_9STRA</name>
<dbReference type="EMBL" id="QLLG01000035">
    <property type="protein sequence ID" value="RMX69144.1"/>
    <property type="molecule type" value="Genomic_DNA"/>
</dbReference>
<accession>A0A3M6VQZ7</accession>
<sequence length="151" mass="16957">MAIDLGNHYDKNNVDFLEMLEKSTKDAATIGVAIELQDGWIRSMVKKTGVPTDKVIKDVLNLINLDDNNVLGSSRFEAYVKLMGRKHATNANDLYQAMAIDLGNHYDKNNVDFLEMLEKSTKDAATIGVAIELQDGWIRSMVKKRECLPIK</sequence>
<gene>
    <name evidence="1" type="ORF">DD238_002051</name>
</gene>
<keyword evidence="2" id="KW-1185">Reference proteome</keyword>